<reference evidence="10" key="1">
    <citation type="submission" date="2025-08" db="UniProtKB">
        <authorList>
            <consortium name="RefSeq"/>
        </authorList>
    </citation>
    <scope>IDENTIFICATION</scope>
    <source>
        <tissue evidence="10">Gonads</tissue>
    </source>
</reference>
<evidence type="ECO:0000313" key="9">
    <source>
        <dbReference type="Proteomes" id="UP000085678"/>
    </source>
</evidence>
<feature type="region of interest" description="Disordered" evidence="8">
    <location>
        <begin position="479"/>
        <end position="523"/>
    </location>
</feature>
<evidence type="ECO:0000256" key="7">
    <source>
        <dbReference type="ARBA" id="ARBA00049274"/>
    </source>
</evidence>
<dbReference type="PANTHER" id="PTHR12241">
    <property type="entry name" value="TUBULIN POLYGLUTAMYLASE"/>
    <property type="match status" value="1"/>
</dbReference>
<feature type="region of interest" description="Disordered" evidence="8">
    <location>
        <begin position="985"/>
        <end position="1055"/>
    </location>
</feature>
<dbReference type="GO" id="GO:0005524">
    <property type="term" value="F:ATP binding"/>
    <property type="evidence" value="ECO:0007669"/>
    <property type="project" value="UniProtKB-KW"/>
</dbReference>
<evidence type="ECO:0000256" key="5">
    <source>
        <dbReference type="ARBA" id="ARBA00022840"/>
    </source>
</evidence>
<dbReference type="Pfam" id="PF03133">
    <property type="entry name" value="TTL"/>
    <property type="match status" value="1"/>
</dbReference>
<dbReference type="RefSeq" id="XP_013422022.1">
    <property type="nucleotide sequence ID" value="XM_013566568.1"/>
</dbReference>
<sequence>MTSRAKTAVDTASVSEKSDNPDDQEDDEDEEEEEEEEQEDEETEEEELDTESEKPVKKKAWRPKSQEHTNVVWTGSGKRTPVLIFKPQALEKKEPQYKVIGEKYHLAYKLIRTECKLLRSILSAHGFHEAHPNSNDFNLMWTGSHLKPYTLRTLTEFQKVNHFPRSYEITRKDRLFKNIQRMQHTKGPKHFDFVPPSFITPGEFQDFCTYYLKDKGPWIVKPVASSRGRGIFLINHPEQVPLDETVIVCKYIPNPLLIDGFKFDVRLYVGVTSYDPLLIYLFEEGLTRFATVRYDKNAKSLRNHYMHLTNYSVNKKSKDYVGNDDPDVEDYGNKWSMGAMLRYLSSEGYDTTALMMRIEDVVIKTILSAEMPIATACKMFVPFKGNCFELYGFDILIDSNLRPWILEVNLSPSLACDSPLDLKIKGHMLSDLFSLTGFVCHDPMVRKPAQSNRNQDVQNKNPARAQKRFITLKVDLKSARPPTRSTVRQRSGSSTSQRTRPQSAGSAGGKESKGGSGLSAEDGRTLRRVKEEYSRRGGWVRIFPTADSWDLYSQFMEFSTTSNLMLHQRLYPYRHQVQGKSGYSTQTSKLKSVHIHSAPRPILGSEVIMSKIKNMKFEELLSHAVKRAQQYERKLSTGTKKKRRVTKRRPSSGCPQTKKGPFKGTLVQGVPEGDETPTSQSAKSEMSSRPGSSVQTNKPGAKQNTAQQQQQGKGDEPKVPPQQKPQVTYNYNQPSTVKKPPQTQPDPSAPPPPMVRQEPQGQEAPPPPVSSYQYKAPPTPAPASYNQLNRPRTTEPVTTRNKVITNFETASVIQPAPPPPKFDVVGVLEKGGSLSKVQARSAFATYLSRVQERLMSETGSSDKGDREAANEQMDLVLRFLKRAAVNLQQPFKVVVPSRKLPINDRRRILSKQLGDFVHVYSRETDQLRQRTKVEEKHLKKDKIDMNMVDEDKFGQFMNVAGESELEKVLTTYTKMNKSASIFLGSNSKSSYEGPPVTAQATQSDISLTRRKEGSDMAGKENRGIRVPQETQGSNETDTVQIQREQSGTRQNPLSSYAGAVPIYSAKLTNNNIKQRPASASTQRSGMSRTNSRPGSGRPMSAGSSRSRPSSATVYRERPDGSSAPHHYTDSYNENTVNEALHRLAQRQQARTYAPGSTSNLLGPNGAKEPVQPSRNHLRTQSLDRPAAMRSQSNTSLLTQSSSGHSSRSSNSGPVKPITFPNSYNNGDSGQRSKVSHAGDGGQRSQPGSGGDMSQRSQGGRPGDVGQRSITSLGSNDRTSTGKPPVSRSNYNDYVASYHSEGRARTSLDLTANMAGHHSHTKSAPPNKRTHLQSANDTFNSFAYEEDGFVYNDDGDSDNEAWSNAYNQVTGVSPLSSGYVPSRGSTQYQLAQQQQQMKQQKMIEQSRTMLEQSKAKHQAMIAQAHAAQHAKMAKEPESAMQQYAPKPPSQPPSMRKPTSSHRLARAVLPEDNVSDCHFYSSIKYDSATGTVKHSLSGSSLGIS</sequence>
<proteinExistence type="inferred from homology"/>
<feature type="region of interest" description="Disordered" evidence="8">
    <location>
        <begin position="629"/>
        <end position="797"/>
    </location>
</feature>
<dbReference type="InParanoid" id="A0A1S3KHP3"/>
<feature type="compositionally biased region" description="Pro residues" evidence="8">
    <location>
        <begin position="742"/>
        <end position="754"/>
    </location>
</feature>
<dbReference type="Proteomes" id="UP000085678">
    <property type="component" value="Unplaced"/>
</dbReference>
<dbReference type="STRING" id="7574.A0A1S3KHP3"/>
<comment type="catalytic activity">
    <reaction evidence="7">
        <text>L-glutamyl-[protein] + L-glutamate + ATP = gamma-L-glutamyl-L-glutamyl-[protein] + ADP + phosphate + H(+)</text>
        <dbReference type="Rhea" id="RHEA:60144"/>
        <dbReference type="Rhea" id="RHEA-COMP:10208"/>
        <dbReference type="Rhea" id="RHEA-COMP:15517"/>
        <dbReference type="ChEBI" id="CHEBI:15378"/>
        <dbReference type="ChEBI" id="CHEBI:29973"/>
        <dbReference type="ChEBI" id="CHEBI:29985"/>
        <dbReference type="ChEBI" id="CHEBI:30616"/>
        <dbReference type="ChEBI" id="CHEBI:43474"/>
        <dbReference type="ChEBI" id="CHEBI:143622"/>
        <dbReference type="ChEBI" id="CHEBI:456216"/>
    </reaction>
    <physiologicalReaction direction="left-to-right" evidence="7">
        <dbReference type="Rhea" id="RHEA:60145"/>
    </physiologicalReaction>
</comment>
<feature type="region of interest" description="Disordered" evidence="8">
    <location>
        <begin position="1427"/>
        <end position="1460"/>
    </location>
</feature>
<keyword evidence="3" id="KW-0493">Microtubule</keyword>
<feature type="compositionally biased region" description="Polar residues" evidence="8">
    <location>
        <begin position="1242"/>
        <end position="1257"/>
    </location>
</feature>
<feature type="compositionally biased region" description="Polar residues" evidence="8">
    <location>
        <begin position="1067"/>
        <end position="1090"/>
    </location>
</feature>
<feature type="compositionally biased region" description="Polar residues" evidence="8">
    <location>
        <begin position="1"/>
        <end position="15"/>
    </location>
</feature>
<feature type="compositionally biased region" description="Polar residues" evidence="8">
    <location>
        <begin position="1219"/>
        <end position="1232"/>
    </location>
</feature>
<feature type="compositionally biased region" description="Low complexity" evidence="8">
    <location>
        <begin position="1190"/>
        <end position="1211"/>
    </location>
</feature>
<evidence type="ECO:0000256" key="4">
    <source>
        <dbReference type="ARBA" id="ARBA00022741"/>
    </source>
</evidence>
<feature type="compositionally biased region" description="Basic residues" evidence="8">
    <location>
        <begin position="639"/>
        <end position="650"/>
    </location>
</feature>
<dbReference type="GO" id="GO:0070740">
    <property type="term" value="F:tubulin-glutamic acid ligase activity"/>
    <property type="evidence" value="ECO:0007669"/>
    <property type="project" value="TreeGrafter"/>
</dbReference>
<feature type="compositionally biased region" description="Polar residues" evidence="8">
    <location>
        <begin position="784"/>
        <end position="797"/>
    </location>
</feature>
<dbReference type="GO" id="GO:0036064">
    <property type="term" value="C:ciliary basal body"/>
    <property type="evidence" value="ECO:0007669"/>
    <property type="project" value="TreeGrafter"/>
</dbReference>
<keyword evidence="4" id="KW-0547">Nucleotide-binding</keyword>
<dbReference type="PROSITE" id="PS51221">
    <property type="entry name" value="TTL"/>
    <property type="match status" value="1"/>
</dbReference>
<evidence type="ECO:0000256" key="6">
    <source>
        <dbReference type="ARBA" id="ARBA00041448"/>
    </source>
</evidence>
<accession>A0A1S3KHP3</accession>
<keyword evidence="9" id="KW-1185">Reference proteome</keyword>
<feature type="compositionally biased region" description="Polar residues" evidence="8">
    <location>
        <begin position="676"/>
        <end position="706"/>
    </location>
</feature>
<dbReference type="PANTHER" id="PTHR12241:SF145">
    <property type="entry name" value="TUBULIN POLYGLUTAMYLASE TTLL5"/>
    <property type="match status" value="1"/>
</dbReference>
<dbReference type="KEGG" id="lak:106181981"/>
<dbReference type="FunCoup" id="A0A1S3KHP3">
    <property type="interactions" value="675"/>
</dbReference>
<protein>
    <recommendedName>
        <fullName evidence="6">Tubulin--tyrosine ligase-like protein 5</fullName>
    </recommendedName>
</protein>
<feature type="region of interest" description="Disordered" evidence="8">
    <location>
        <begin position="1067"/>
        <end position="1130"/>
    </location>
</feature>
<feature type="compositionally biased region" description="Polar residues" evidence="8">
    <location>
        <begin position="1028"/>
        <end position="1054"/>
    </location>
</feature>
<gene>
    <name evidence="10" type="primary">LOC106181981</name>
</gene>
<evidence type="ECO:0000256" key="8">
    <source>
        <dbReference type="SAM" id="MobiDB-lite"/>
    </source>
</evidence>
<evidence type="ECO:0000256" key="3">
    <source>
        <dbReference type="ARBA" id="ARBA00022701"/>
    </source>
</evidence>
<feature type="region of interest" description="Disordered" evidence="8">
    <location>
        <begin position="1146"/>
        <end position="1291"/>
    </location>
</feature>
<keyword evidence="2" id="KW-0436">Ligase</keyword>
<dbReference type="GO" id="GO:0000226">
    <property type="term" value="P:microtubule cytoskeleton organization"/>
    <property type="evidence" value="ECO:0007669"/>
    <property type="project" value="TreeGrafter"/>
</dbReference>
<evidence type="ECO:0000256" key="2">
    <source>
        <dbReference type="ARBA" id="ARBA00022598"/>
    </source>
</evidence>
<keyword evidence="5" id="KW-0067">ATP-binding</keyword>
<evidence type="ECO:0000256" key="1">
    <source>
        <dbReference type="ARBA" id="ARBA00006820"/>
    </source>
</evidence>
<feature type="compositionally biased region" description="Acidic residues" evidence="8">
    <location>
        <begin position="21"/>
        <end position="50"/>
    </location>
</feature>
<feature type="compositionally biased region" description="Basic and acidic residues" evidence="8">
    <location>
        <begin position="1007"/>
        <end position="1023"/>
    </location>
</feature>
<feature type="compositionally biased region" description="Polar residues" evidence="8">
    <location>
        <begin position="1146"/>
        <end position="1161"/>
    </location>
</feature>
<feature type="region of interest" description="Disordered" evidence="8">
    <location>
        <begin position="1"/>
        <end position="70"/>
    </location>
</feature>
<dbReference type="Gene3D" id="3.30.470.20">
    <property type="entry name" value="ATP-grasp fold, B domain"/>
    <property type="match status" value="1"/>
</dbReference>
<dbReference type="SUPFAM" id="SSF56059">
    <property type="entry name" value="Glutathione synthetase ATP-binding domain-like"/>
    <property type="match status" value="1"/>
</dbReference>
<feature type="compositionally biased region" description="Polar residues" evidence="8">
    <location>
        <begin position="1172"/>
        <end position="1182"/>
    </location>
</feature>
<dbReference type="GeneID" id="106181981"/>
<dbReference type="GO" id="GO:0015631">
    <property type="term" value="F:tubulin binding"/>
    <property type="evidence" value="ECO:0007669"/>
    <property type="project" value="TreeGrafter"/>
</dbReference>
<organism evidence="9 10">
    <name type="scientific">Lingula anatina</name>
    <name type="common">Brachiopod</name>
    <name type="synonym">Lingula unguis</name>
    <dbReference type="NCBI Taxonomy" id="7574"/>
    <lineage>
        <taxon>Eukaryota</taxon>
        <taxon>Metazoa</taxon>
        <taxon>Spiralia</taxon>
        <taxon>Lophotrochozoa</taxon>
        <taxon>Brachiopoda</taxon>
        <taxon>Linguliformea</taxon>
        <taxon>Lingulata</taxon>
        <taxon>Lingulida</taxon>
        <taxon>Linguloidea</taxon>
        <taxon>Lingulidae</taxon>
        <taxon>Lingula</taxon>
    </lineage>
</organism>
<feature type="compositionally biased region" description="Low complexity" evidence="8">
    <location>
        <begin position="1091"/>
        <end position="1110"/>
    </location>
</feature>
<dbReference type="FunFam" id="3.30.470.20:FF:000009">
    <property type="entry name" value="tubulin polyglutamylase TTLL5 isoform X1"/>
    <property type="match status" value="1"/>
</dbReference>
<evidence type="ECO:0000313" key="10">
    <source>
        <dbReference type="RefSeq" id="XP_013422022.1"/>
    </source>
</evidence>
<feature type="compositionally biased region" description="Polar residues" evidence="8">
    <location>
        <begin position="1267"/>
        <end position="1291"/>
    </location>
</feature>
<dbReference type="GO" id="GO:0005874">
    <property type="term" value="C:microtubule"/>
    <property type="evidence" value="ECO:0007669"/>
    <property type="project" value="UniProtKB-KW"/>
</dbReference>
<comment type="similarity">
    <text evidence="1">Belongs to the tubulin--tyrosine ligase family.</text>
</comment>
<name>A0A1S3KHP3_LINAN</name>
<dbReference type="InterPro" id="IPR004344">
    <property type="entry name" value="TTL/TTLL_fam"/>
</dbReference>
<dbReference type="OrthoDB" id="2016263at2759"/>
<feature type="compositionally biased region" description="Low complexity" evidence="8">
    <location>
        <begin position="483"/>
        <end position="505"/>
    </location>
</feature>